<evidence type="ECO:0000313" key="2">
    <source>
        <dbReference type="EMBL" id="CSC64893.1"/>
    </source>
</evidence>
<gene>
    <name evidence="2" type="ORF">ERS013201_03169</name>
</gene>
<dbReference type="AlphaFoldDB" id="A0A655ZBH4"/>
<protein>
    <submittedName>
        <fullName evidence="2">Uncharacterized protein</fullName>
    </submittedName>
</protein>
<sequence>MKPTATTCIAMSLEIPNKPHASGIRSNEPPATPEAPQAETAATTLRSSAVIRSTSIPMVCTAARVSTVIVIAAPAMLIVAPNGIETE</sequence>
<dbReference type="Proteomes" id="UP000046067">
    <property type="component" value="Unassembled WGS sequence"/>
</dbReference>
<evidence type="ECO:0000256" key="1">
    <source>
        <dbReference type="SAM" id="MobiDB-lite"/>
    </source>
</evidence>
<dbReference type="EMBL" id="CWQJ01000025">
    <property type="protein sequence ID" value="CSC64893.1"/>
    <property type="molecule type" value="Genomic_DNA"/>
</dbReference>
<feature type="region of interest" description="Disordered" evidence="1">
    <location>
        <begin position="18"/>
        <end position="43"/>
    </location>
</feature>
<accession>A0A655ZBH4</accession>
<name>A0A655ZBH4_VIBCL</name>
<reference evidence="2 3" key="1">
    <citation type="submission" date="2015-07" db="EMBL/GenBank/DDBJ databases">
        <authorList>
            <consortium name="Pathogen Informatics"/>
        </authorList>
    </citation>
    <scope>NUCLEOTIDE SEQUENCE [LARGE SCALE GENOMIC DNA]</scope>
    <source>
        <strain evidence="2 3">A325</strain>
    </source>
</reference>
<evidence type="ECO:0000313" key="3">
    <source>
        <dbReference type="Proteomes" id="UP000046067"/>
    </source>
</evidence>
<organism evidence="2 3">
    <name type="scientific">Vibrio cholerae</name>
    <dbReference type="NCBI Taxonomy" id="666"/>
    <lineage>
        <taxon>Bacteria</taxon>
        <taxon>Pseudomonadati</taxon>
        <taxon>Pseudomonadota</taxon>
        <taxon>Gammaproteobacteria</taxon>
        <taxon>Vibrionales</taxon>
        <taxon>Vibrionaceae</taxon>
        <taxon>Vibrio</taxon>
    </lineage>
</organism>
<feature type="compositionally biased region" description="Low complexity" evidence="1">
    <location>
        <begin position="34"/>
        <end position="43"/>
    </location>
</feature>
<proteinExistence type="predicted"/>